<dbReference type="InterPro" id="IPR009959">
    <property type="entry name" value="Cyclase_SnoaL-like"/>
</dbReference>
<protein>
    <submittedName>
        <fullName evidence="1">Predicted ester cyclase</fullName>
    </submittedName>
</protein>
<gene>
    <name evidence="1" type="ORF">GA0070617_3570</name>
</gene>
<dbReference type="STRING" id="683228.GA0070617_3570"/>
<dbReference type="Gene3D" id="3.10.450.50">
    <property type="match status" value="1"/>
</dbReference>
<reference evidence="2" key="1">
    <citation type="submission" date="2016-06" db="EMBL/GenBank/DDBJ databases">
        <authorList>
            <person name="Varghese N."/>
            <person name="Submissions Spin"/>
        </authorList>
    </citation>
    <scope>NUCLEOTIDE SEQUENCE [LARGE SCALE GENOMIC DNA]</scope>
    <source>
        <strain evidence="2">DSM 45577</strain>
    </source>
</reference>
<dbReference type="AlphaFoldDB" id="A0A1C6UUE0"/>
<sequence>MSTTEEKNKAVVARLIDAWNRDDLAALMTHWAPEMVHHARDGVLDAATVGAEMGRFMRAFRKIRMEVHSVVAEGDLVATRFTVHARHDGDYLGVPATHRQIRCALMGQLRIVDGLVVEHWGVADGLHLLEQLGLLPEQYLSATA</sequence>
<dbReference type="Pfam" id="PF07366">
    <property type="entry name" value="SnoaL"/>
    <property type="match status" value="1"/>
</dbReference>
<dbReference type="OrthoDB" id="9182871at2"/>
<name>A0A1C6UUE0_9ACTN</name>
<accession>A0A1C6UUE0</accession>
<dbReference type="Proteomes" id="UP000198937">
    <property type="component" value="Unassembled WGS sequence"/>
</dbReference>
<evidence type="ECO:0000313" key="1">
    <source>
        <dbReference type="EMBL" id="SCL57586.1"/>
    </source>
</evidence>
<dbReference type="SUPFAM" id="SSF54427">
    <property type="entry name" value="NTF2-like"/>
    <property type="match status" value="1"/>
</dbReference>
<proteinExistence type="predicted"/>
<keyword evidence="2" id="KW-1185">Reference proteome</keyword>
<organism evidence="1 2">
    <name type="scientific">Micromonospora yangpuensis</name>
    <dbReference type="NCBI Taxonomy" id="683228"/>
    <lineage>
        <taxon>Bacteria</taxon>
        <taxon>Bacillati</taxon>
        <taxon>Actinomycetota</taxon>
        <taxon>Actinomycetes</taxon>
        <taxon>Micromonosporales</taxon>
        <taxon>Micromonosporaceae</taxon>
        <taxon>Micromonospora</taxon>
    </lineage>
</organism>
<dbReference type="InterPro" id="IPR032710">
    <property type="entry name" value="NTF2-like_dom_sf"/>
</dbReference>
<dbReference type="EMBL" id="FMIA01000002">
    <property type="protein sequence ID" value="SCL57586.1"/>
    <property type="molecule type" value="Genomic_DNA"/>
</dbReference>
<dbReference type="RefSeq" id="WP_091439346.1">
    <property type="nucleotide sequence ID" value="NZ_BMMJ01000013.1"/>
</dbReference>
<dbReference type="GO" id="GO:0030638">
    <property type="term" value="P:polyketide metabolic process"/>
    <property type="evidence" value="ECO:0007669"/>
    <property type="project" value="InterPro"/>
</dbReference>
<evidence type="ECO:0000313" key="2">
    <source>
        <dbReference type="Proteomes" id="UP000198937"/>
    </source>
</evidence>
<dbReference type="PANTHER" id="PTHR38436:SF1">
    <property type="entry name" value="ESTER CYCLASE"/>
    <property type="match status" value="1"/>
</dbReference>
<dbReference type="PANTHER" id="PTHR38436">
    <property type="entry name" value="POLYKETIDE CYCLASE SNOAL-LIKE DOMAIN"/>
    <property type="match status" value="1"/>
</dbReference>